<evidence type="ECO:0000256" key="3">
    <source>
        <dbReference type="ARBA" id="ARBA00022833"/>
    </source>
</evidence>
<dbReference type="InterPro" id="IPR035896">
    <property type="entry name" value="AN1-like_Znf"/>
</dbReference>
<dbReference type="Gene3D" id="3.10.20.90">
    <property type="entry name" value="Phosphatidylinositol 3-kinase Catalytic Subunit, Chain A, domain 1"/>
    <property type="match status" value="1"/>
</dbReference>
<name>A0A1B6KVE9_9HEMI</name>
<evidence type="ECO:0008006" key="8">
    <source>
        <dbReference type="Google" id="ProtNLM"/>
    </source>
</evidence>
<dbReference type="Pfam" id="PF00240">
    <property type="entry name" value="ubiquitin"/>
    <property type="match status" value="1"/>
</dbReference>
<dbReference type="InterPro" id="IPR029071">
    <property type="entry name" value="Ubiquitin-like_domsf"/>
</dbReference>
<dbReference type="PROSITE" id="PS50053">
    <property type="entry name" value="UBIQUITIN_2"/>
    <property type="match status" value="1"/>
</dbReference>
<keyword evidence="2 4" id="KW-0863">Zinc-finger</keyword>
<gene>
    <name evidence="7" type="ORF">g.28992</name>
</gene>
<protein>
    <recommendedName>
        <fullName evidence="8">Ubiquitin-like domain-containing protein</fullName>
    </recommendedName>
</protein>
<dbReference type="PROSITE" id="PS51039">
    <property type="entry name" value="ZF_AN1"/>
    <property type="match status" value="1"/>
</dbReference>
<dbReference type="SUPFAM" id="SSF118310">
    <property type="entry name" value="AN1-like Zinc finger"/>
    <property type="match status" value="1"/>
</dbReference>
<dbReference type="EMBL" id="GEBQ01024579">
    <property type="protein sequence ID" value="JAT15398.1"/>
    <property type="molecule type" value="Transcribed_RNA"/>
</dbReference>
<dbReference type="PANTHER" id="PTHR46728">
    <property type="entry name" value="AN1-TYPE ZINC FINGER PROTEIN 4"/>
    <property type="match status" value="1"/>
</dbReference>
<dbReference type="SMART" id="SM00213">
    <property type="entry name" value="UBQ"/>
    <property type="match status" value="1"/>
</dbReference>
<evidence type="ECO:0000256" key="4">
    <source>
        <dbReference type="PROSITE-ProRule" id="PRU00449"/>
    </source>
</evidence>
<proteinExistence type="predicted"/>
<evidence type="ECO:0000313" key="7">
    <source>
        <dbReference type="EMBL" id="JAT15398.1"/>
    </source>
</evidence>
<dbReference type="InterPro" id="IPR000058">
    <property type="entry name" value="Znf_AN1"/>
</dbReference>
<reference evidence="7" key="1">
    <citation type="submission" date="2015-11" db="EMBL/GenBank/DDBJ databases">
        <title>De novo transcriptome assembly of four potential Pierce s Disease insect vectors from Arizona vineyards.</title>
        <authorList>
            <person name="Tassone E.E."/>
        </authorList>
    </citation>
    <scope>NUCLEOTIDE SEQUENCE</scope>
</reference>
<dbReference type="InterPro" id="IPR053061">
    <property type="entry name" value="AN1-type_zinc_finger"/>
</dbReference>
<accession>A0A1B6KVE9</accession>
<dbReference type="InterPro" id="IPR019956">
    <property type="entry name" value="Ubiquitin_dom"/>
</dbReference>
<dbReference type="PANTHER" id="PTHR46728:SF1">
    <property type="entry name" value="AN1-TYPE ZINC FINGER PROTEIN 4"/>
    <property type="match status" value="1"/>
</dbReference>
<feature type="domain" description="AN1-type" evidence="6">
    <location>
        <begin position="494"/>
        <end position="541"/>
    </location>
</feature>
<dbReference type="AlphaFoldDB" id="A0A1B6KVE9"/>
<dbReference type="SUPFAM" id="SSF54236">
    <property type="entry name" value="Ubiquitin-like"/>
    <property type="match status" value="1"/>
</dbReference>
<evidence type="ECO:0000259" key="6">
    <source>
        <dbReference type="PROSITE" id="PS51039"/>
    </source>
</evidence>
<dbReference type="PRINTS" id="PR00348">
    <property type="entry name" value="UBIQUITIN"/>
</dbReference>
<evidence type="ECO:0000256" key="2">
    <source>
        <dbReference type="ARBA" id="ARBA00022771"/>
    </source>
</evidence>
<dbReference type="InterPro" id="IPR000626">
    <property type="entry name" value="Ubiquitin-like_dom"/>
</dbReference>
<keyword evidence="1" id="KW-0479">Metal-binding</keyword>
<dbReference type="Gene3D" id="4.10.1110.10">
    <property type="entry name" value="AN1-like Zinc finger"/>
    <property type="match status" value="1"/>
</dbReference>
<feature type="domain" description="Ubiquitin-like" evidence="5">
    <location>
        <begin position="15"/>
        <end position="92"/>
    </location>
</feature>
<dbReference type="SMART" id="SM00154">
    <property type="entry name" value="ZnF_AN1"/>
    <property type="match status" value="1"/>
</dbReference>
<keyword evidence="3" id="KW-0862">Zinc</keyword>
<evidence type="ECO:0000256" key="1">
    <source>
        <dbReference type="ARBA" id="ARBA00022723"/>
    </source>
</evidence>
<organism evidence="7">
    <name type="scientific">Graphocephala atropunctata</name>
    <dbReference type="NCBI Taxonomy" id="36148"/>
    <lineage>
        <taxon>Eukaryota</taxon>
        <taxon>Metazoa</taxon>
        <taxon>Ecdysozoa</taxon>
        <taxon>Arthropoda</taxon>
        <taxon>Hexapoda</taxon>
        <taxon>Insecta</taxon>
        <taxon>Pterygota</taxon>
        <taxon>Neoptera</taxon>
        <taxon>Paraneoptera</taxon>
        <taxon>Hemiptera</taxon>
        <taxon>Auchenorrhyncha</taxon>
        <taxon>Membracoidea</taxon>
        <taxon>Cicadellidae</taxon>
        <taxon>Cicadellinae</taxon>
        <taxon>Cicadellini</taxon>
        <taxon>Graphocephala</taxon>
    </lineage>
</organism>
<evidence type="ECO:0000259" key="5">
    <source>
        <dbReference type="PROSITE" id="PS50053"/>
    </source>
</evidence>
<sequence>MSNKNGGKSETQEQLTIFVETLTGTTFEVKVSPQDRVKTIKSKIQKVEGIPVSHQHLLYNSKELQDSSCVTEPSVALHDRATIKLVLTMRGGPISLVHQAVSFNRNVLKNLLKFNREELEEDLPPGCKMAILVLRVGDQLNLLHIVDDGDDSNDSLSNSRENLSIDSLEDEISKSVEENSITMGKVCDLKERMEKLSLHRKGLKSDLTTEDMGAASSSRVLHTSKPIVTVKLPSIDHHIRGEMFKSRSEFSKIPVLPDIIPRPLQHTSRDLECVTLSKESTSTEICDTMRPKTCPGSLAETTQFYNVYSDDECENSLQIAQPHFRSCVSACASKLHHEWGGGKTLLPSLNILPPISGVSDILNNHRKVSNTDPRDLPATTQVSSIEKLSVVHRNLSSSLKLKQNLRKDSQSFLNRTESSFFPKNVNCQEKSLQESLSNSYYSPSTSHEFFPTTSSGFNSLMTKMDSSRCELISSKTSNNVEEPLLSNKTMNFDKKSRLRCAECKKRLSLTNTFECRCGFAFCSYHRYSETHHCTYDFKKESRKMLEQAIPSVVAPKLPKI</sequence>
<dbReference type="GO" id="GO:0008270">
    <property type="term" value="F:zinc ion binding"/>
    <property type="evidence" value="ECO:0007669"/>
    <property type="project" value="UniProtKB-KW"/>
</dbReference>